<comment type="function">
    <text evidence="1">Catalyzes the phosphorylation of riboflavin to FMN followed by the adenylation of FMN to FAD.</text>
</comment>
<evidence type="ECO:0000256" key="10">
    <source>
        <dbReference type="ARBA" id="ARBA00022827"/>
    </source>
</evidence>
<dbReference type="EMBL" id="CP035107">
    <property type="protein sequence ID" value="QAR31139.1"/>
    <property type="molecule type" value="Genomic_DNA"/>
</dbReference>
<dbReference type="Pfam" id="PF06574">
    <property type="entry name" value="FAD_syn"/>
    <property type="match status" value="1"/>
</dbReference>
<name>A0A3R5X013_ORNRH</name>
<keyword evidence="4 15" id="KW-0285">Flavoprotein</keyword>
<evidence type="ECO:0000256" key="2">
    <source>
        <dbReference type="ARBA" id="ARBA00004726"/>
    </source>
</evidence>
<dbReference type="RefSeq" id="WP_128501586.1">
    <property type="nucleotide sequence ID" value="NZ_CP035107.1"/>
</dbReference>
<accession>A0A3R5X013</accession>
<evidence type="ECO:0000256" key="8">
    <source>
        <dbReference type="ARBA" id="ARBA00022741"/>
    </source>
</evidence>
<comment type="catalytic activity">
    <reaction evidence="14 15">
        <text>FMN + ATP + H(+) = FAD + diphosphate</text>
        <dbReference type="Rhea" id="RHEA:17237"/>
        <dbReference type="ChEBI" id="CHEBI:15378"/>
        <dbReference type="ChEBI" id="CHEBI:30616"/>
        <dbReference type="ChEBI" id="CHEBI:33019"/>
        <dbReference type="ChEBI" id="CHEBI:57692"/>
        <dbReference type="ChEBI" id="CHEBI:58210"/>
        <dbReference type="EC" id="2.7.7.2"/>
    </reaction>
</comment>
<dbReference type="NCBIfam" id="NF004160">
    <property type="entry name" value="PRK05627.1-3"/>
    <property type="match status" value="1"/>
</dbReference>
<evidence type="ECO:0000313" key="17">
    <source>
        <dbReference type="EMBL" id="QAR31139.1"/>
    </source>
</evidence>
<evidence type="ECO:0000256" key="6">
    <source>
        <dbReference type="ARBA" id="ARBA00022679"/>
    </source>
</evidence>
<evidence type="ECO:0000256" key="7">
    <source>
        <dbReference type="ARBA" id="ARBA00022695"/>
    </source>
</evidence>
<dbReference type="InterPro" id="IPR015865">
    <property type="entry name" value="Riboflavin_kinase_bac/euk"/>
</dbReference>
<dbReference type="Pfam" id="PF01687">
    <property type="entry name" value="Flavokinase"/>
    <property type="match status" value="1"/>
</dbReference>
<dbReference type="SMART" id="SM00904">
    <property type="entry name" value="Flavokinase"/>
    <property type="match status" value="1"/>
</dbReference>
<evidence type="ECO:0000259" key="16">
    <source>
        <dbReference type="SMART" id="SM00904"/>
    </source>
</evidence>
<dbReference type="PANTHER" id="PTHR22749">
    <property type="entry name" value="RIBOFLAVIN KINASE/FMN ADENYLYLTRANSFERASE"/>
    <property type="match status" value="1"/>
</dbReference>
<comment type="pathway">
    <text evidence="3 15">Cofactor biosynthesis; FMN biosynthesis; FMN from riboflavin (ATP route): step 1/1.</text>
</comment>
<evidence type="ECO:0000256" key="15">
    <source>
        <dbReference type="PIRNR" id="PIRNR004491"/>
    </source>
</evidence>
<evidence type="ECO:0000256" key="11">
    <source>
        <dbReference type="ARBA" id="ARBA00022840"/>
    </source>
</evidence>
<keyword evidence="7 15" id="KW-0548">Nucleotidyltransferase</keyword>
<feature type="domain" description="Riboflavin kinase" evidence="16">
    <location>
        <begin position="182"/>
        <end position="302"/>
    </location>
</feature>
<dbReference type="GO" id="GO:0009231">
    <property type="term" value="P:riboflavin biosynthetic process"/>
    <property type="evidence" value="ECO:0007669"/>
    <property type="project" value="InterPro"/>
</dbReference>
<dbReference type="EC" id="2.7.7.2" evidence="15"/>
<dbReference type="Gene3D" id="2.40.30.30">
    <property type="entry name" value="Riboflavin kinase-like"/>
    <property type="match status" value="1"/>
</dbReference>
<dbReference type="OrthoDB" id="9803667at2"/>
<evidence type="ECO:0000256" key="4">
    <source>
        <dbReference type="ARBA" id="ARBA00022630"/>
    </source>
</evidence>
<dbReference type="GO" id="GO:0003919">
    <property type="term" value="F:FMN adenylyltransferase activity"/>
    <property type="evidence" value="ECO:0007669"/>
    <property type="project" value="UniProtKB-UniRule"/>
</dbReference>
<dbReference type="UniPathway" id="UPA00277">
    <property type="reaction ID" value="UER00407"/>
</dbReference>
<dbReference type="FunFam" id="2.40.30.30:FF:000003">
    <property type="entry name" value="Riboflavin biosynthesis protein"/>
    <property type="match status" value="1"/>
</dbReference>
<dbReference type="InterPro" id="IPR014729">
    <property type="entry name" value="Rossmann-like_a/b/a_fold"/>
</dbReference>
<dbReference type="GO" id="GO:0008531">
    <property type="term" value="F:riboflavin kinase activity"/>
    <property type="evidence" value="ECO:0007669"/>
    <property type="project" value="UniProtKB-UniRule"/>
</dbReference>
<protein>
    <recommendedName>
        <fullName evidence="15">Riboflavin biosynthesis protein</fullName>
    </recommendedName>
    <domain>
        <recommendedName>
            <fullName evidence="15">Riboflavin kinase</fullName>
            <ecNumber evidence="15">2.7.1.26</ecNumber>
        </recommendedName>
        <alternativeName>
            <fullName evidence="15">Flavokinase</fullName>
        </alternativeName>
    </domain>
    <domain>
        <recommendedName>
            <fullName evidence="15">FMN adenylyltransferase</fullName>
            <ecNumber evidence="15">2.7.7.2</ecNumber>
        </recommendedName>
        <alternativeName>
            <fullName evidence="15">FAD pyrophosphorylase</fullName>
        </alternativeName>
        <alternativeName>
            <fullName evidence="15">FAD synthase</fullName>
        </alternativeName>
    </domain>
</protein>
<evidence type="ECO:0000256" key="9">
    <source>
        <dbReference type="ARBA" id="ARBA00022777"/>
    </source>
</evidence>
<dbReference type="NCBIfam" id="TIGR00083">
    <property type="entry name" value="ribF"/>
    <property type="match status" value="1"/>
</dbReference>
<dbReference type="InterPro" id="IPR023465">
    <property type="entry name" value="Riboflavin_kinase_dom_sf"/>
</dbReference>
<evidence type="ECO:0000256" key="5">
    <source>
        <dbReference type="ARBA" id="ARBA00022643"/>
    </source>
</evidence>
<comment type="catalytic activity">
    <reaction evidence="13 15">
        <text>riboflavin + ATP = FMN + ADP + H(+)</text>
        <dbReference type="Rhea" id="RHEA:14357"/>
        <dbReference type="ChEBI" id="CHEBI:15378"/>
        <dbReference type="ChEBI" id="CHEBI:30616"/>
        <dbReference type="ChEBI" id="CHEBI:57986"/>
        <dbReference type="ChEBI" id="CHEBI:58210"/>
        <dbReference type="ChEBI" id="CHEBI:456216"/>
        <dbReference type="EC" id="2.7.1.26"/>
    </reaction>
</comment>
<dbReference type="GO" id="GO:0005524">
    <property type="term" value="F:ATP binding"/>
    <property type="evidence" value="ECO:0007669"/>
    <property type="project" value="UniProtKB-UniRule"/>
</dbReference>
<dbReference type="GO" id="GO:0009398">
    <property type="term" value="P:FMN biosynthetic process"/>
    <property type="evidence" value="ECO:0007669"/>
    <property type="project" value="UniProtKB-UniRule"/>
</dbReference>
<reference evidence="17 18" key="1">
    <citation type="submission" date="2019-01" db="EMBL/GenBank/DDBJ databases">
        <title>Whole Genome of Ornithobacterium rhinotracheale FARPER-174b.</title>
        <authorList>
            <person name="Tataje-Lavanda L.A."/>
            <person name="Montalvan A."/>
            <person name="Montesinos R."/>
            <person name="Zimic M."/>
            <person name="Fernandez-Sanchez M."/>
            <person name="Fernandez-Diaz M."/>
        </authorList>
    </citation>
    <scope>NUCLEOTIDE SEQUENCE [LARGE SCALE GENOMIC DNA]</scope>
    <source>
        <strain evidence="17 18">FARPER-174b</strain>
    </source>
</reference>
<comment type="similarity">
    <text evidence="15">Belongs to the ribF family.</text>
</comment>
<dbReference type="CDD" id="cd02064">
    <property type="entry name" value="FAD_synthetase_N"/>
    <property type="match status" value="1"/>
</dbReference>
<dbReference type="AlphaFoldDB" id="A0A3R5X013"/>
<keyword evidence="8 15" id="KW-0547">Nucleotide-binding</keyword>
<keyword evidence="9 15" id="KW-0418">Kinase</keyword>
<sequence length="309" mass="35126">MKIVEGIQPIADTEKLVLTIGMFDGVHKGHQSIINQLNERAKTINGHSALLTLSPHPRRVLQPEEEFKLLSPLEEKIQLLERYNLDYLIIQPFDFNFSRTSSLDFVRDSLVNQLNIHTLIIGHDHQFGRNRAGDFQQLQELSSLYNFDLKQLSAIEENATPISSTKVRNALKEGNVAYVSQALGRPYTLAGTVIHGDKIGRTLGFPTVNLAVNDEKLIPKNGVYGVNILINGEKFQGLMNIGIRPTVQGKNQRIEVFIFNFEQNLYEEKLSVEILCRIRDEQKFGSLEELKKQIAKDVSFFKNSKFYLS</sequence>
<evidence type="ECO:0000256" key="1">
    <source>
        <dbReference type="ARBA" id="ARBA00002121"/>
    </source>
</evidence>
<keyword evidence="6 15" id="KW-0808">Transferase</keyword>
<keyword evidence="10 15" id="KW-0274">FAD</keyword>
<dbReference type="EC" id="2.7.1.26" evidence="15"/>
<gene>
    <name evidence="17" type="ORF">EQP59_07235</name>
</gene>
<keyword evidence="5 15" id="KW-0288">FMN</keyword>
<dbReference type="InterPro" id="IPR002606">
    <property type="entry name" value="Riboflavin_kinase_bac"/>
</dbReference>
<dbReference type="PIRSF" id="PIRSF004491">
    <property type="entry name" value="FAD_Synth"/>
    <property type="match status" value="1"/>
</dbReference>
<organism evidence="17 18">
    <name type="scientific">Ornithobacterium rhinotracheale</name>
    <dbReference type="NCBI Taxonomy" id="28251"/>
    <lineage>
        <taxon>Bacteria</taxon>
        <taxon>Pseudomonadati</taxon>
        <taxon>Bacteroidota</taxon>
        <taxon>Flavobacteriia</taxon>
        <taxon>Flavobacteriales</taxon>
        <taxon>Weeksellaceae</taxon>
        <taxon>Ornithobacterium</taxon>
    </lineage>
</organism>
<keyword evidence="12" id="KW-0511">Multifunctional enzyme</keyword>
<evidence type="ECO:0000256" key="3">
    <source>
        <dbReference type="ARBA" id="ARBA00005201"/>
    </source>
</evidence>
<dbReference type="InterPro" id="IPR023468">
    <property type="entry name" value="Riboflavin_kinase"/>
</dbReference>
<dbReference type="FunFam" id="3.40.50.620:FF:000021">
    <property type="entry name" value="Riboflavin biosynthesis protein"/>
    <property type="match status" value="1"/>
</dbReference>
<dbReference type="UniPathway" id="UPA00276">
    <property type="reaction ID" value="UER00406"/>
</dbReference>
<keyword evidence="11 15" id="KW-0067">ATP-binding</keyword>
<comment type="pathway">
    <text evidence="2 15">Cofactor biosynthesis; FAD biosynthesis; FAD from FMN: step 1/1.</text>
</comment>
<dbReference type="InterPro" id="IPR015864">
    <property type="entry name" value="FAD_synthase"/>
</dbReference>
<dbReference type="NCBIfam" id="NF004162">
    <property type="entry name" value="PRK05627.1-5"/>
    <property type="match status" value="1"/>
</dbReference>
<dbReference type="SUPFAM" id="SSF82114">
    <property type="entry name" value="Riboflavin kinase-like"/>
    <property type="match status" value="1"/>
</dbReference>
<evidence type="ECO:0000256" key="14">
    <source>
        <dbReference type="ARBA" id="ARBA00049494"/>
    </source>
</evidence>
<dbReference type="SUPFAM" id="SSF52374">
    <property type="entry name" value="Nucleotidylyl transferase"/>
    <property type="match status" value="1"/>
</dbReference>
<dbReference type="GO" id="GO:0006747">
    <property type="term" value="P:FAD biosynthetic process"/>
    <property type="evidence" value="ECO:0007669"/>
    <property type="project" value="UniProtKB-UniRule"/>
</dbReference>
<dbReference type="Proteomes" id="UP000287701">
    <property type="component" value="Chromosome"/>
</dbReference>
<evidence type="ECO:0000256" key="12">
    <source>
        <dbReference type="ARBA" id="ARBA00023268"/>
    </source>
</evidence>
<evidence type="ECO:0000256" key="13">
    <source>
        <dbReference type="ARBA" id="ARBA00047880"/>
    </source>
</evidence>
<dbReference type="Gene3D" id="3.40.50.620">
    <property type="entry name" value="HUPs"/>
    <property type="match status" value="1"/>
</dbReference>
<proteinExistence type="inferred from homology"/>
<dbReference type="PANTHER" id="PTHR22749:SF6">
    <property type="entry name" value="RIBOFLAVIN KINASE"/>
    <property type="match status" value="1"/>
</dbReference>
<evidence type="ECO:0000313" key="18">
    <source>
        <dbReference type="Proteomes" id="UP000287701"/>
    </source>
</evidence>